<gene>
    <name evidence="3" type="primary">asmA</name>
    <name evidence="3" type="ORF">FJU30_11225</name>
</gene>
<dbReference type="InterPro" id="IPR052894">
    <property type="entry name" value="AsmA-related"/>
</dbReference>
<dbReference type="GO" id="GO:0005886">
    <property type="term" value="C:plasma membrane"/>
    <property type="evidence" value="ECO:0007669"/>
    <property type="project" value="TreeGrafter"/>
</dbReference>
<comment type="caution">
    <text evidence="3">The sequence shown here is derived from an EMBL/GenBank/DDBJ whole genome shotgun (WGS) entry which is preliminary data.</text>
</comment>
<dbReference type="PANTHER" id="PTHR30441:SF4">
    <property type="entry name" value="PROTEIN ASMA"/>
    <property type="match status" value="1"/>
</dbReference>
<evidence type="ECO:0000259" key="2">
    <source>
        <dbReference type="Pfam" id="PF05170"/>
    </source>
</evidence>
<reference evidence="3 4" key="1">
    <citation type="submission" date="2019-09" db="EMBL/GenBank/DDBJ databases">
        <authorList>
            <person name="Li Y."/>
        </authorList>
    </citation>
    <scope>NUCLEOTIDE SEQUENCE [LARGE SCALE GENOMIC DNA]</scope>
    <source>
        <strain evidence="3 4">L3-3HA</strain>
    </source>
</reference>
<accession>A0A5J5G0A5</accession>
<feature type="domain" description="AsmA" evidence="2">
    <location>
        <begin position="276"/>
        <end position="505"/>
    </location>
</feature>
<organism evidence="3 4">
    <name type="scientific">Affinibrenneria salicis</name>
    <dbReference type="NCBI Taxonomy" id="2590031"/>
    <lineage>
        <taxon>Bacteria</taxon>
        <taxon>Pseudomonadati</taxon>
        <taxon>Pseudomonadota</taxon>
        <taxon>Gammaproteobacteria</taxon>
        <taxon>Enterobacterales</taxon>
        <taxon>Pectobacteriaceae</taxon>
        <taxon>Affinibrenneria</taxon>
    </lineage>
</organism>
<feature type="domain" description="AsmA" evidence="2">
    <location>
        <begin position="5"/>
        <end position="204"/>
    </location>
</feature>
<dbReference type="Proteomes" id="UP000335415">
    <property type="component" value="Unassembled WGS sequence"/>
</dbReference>
<dbReference type="InterPro" id="IPR007844">
    <property type="entry name" value="AsmA"/>
</dbReference>
<evidence type="ECO:0000256" key="1">
    <source>
        <dbReference type="SAM" id="MobiDB-lite"/>
    </source>
</evidence>
<dbReference type="OrthoDB" id="9766390at2"/>
<sequence>MRRFLTTLVILLVVLVAGMTALVALVNPNDFRAYMVRQVEERSGYQLSLEGDLRWHVWPQLSILSGKMSLQAPGASLPVVSADNMRLDVKLWPLLSHQLVVKQVLLKGAVARLTPESAAPRPTNAPVAPSGSFTPQEESGWTLDIDRLKIADSLLIFQRSGQSGEPGEQINVRDINLEMEQDGERQVKLTVSSRINRDQRDFTFSLAADMDMQHYPQQVSAQIASFDYQLQGAAMPAEGIHGQGSLQVSYQRQPERIEIRNLALSANSSQLRGDASVQMATPPTWTLNLTSDKIDLDALLGLRPSGDTDSQNGQKAPGKPVIAAETSPDSAQALRGFNAQLSLQVKELLYRGVTVNQLALQAKNDAGRLTVSTLSGLLGDGQFSLTAQMDVDATPAIAVQPVLKNIELARLLQALALPQNLSGILSMQGQLSGNELSLTALSQQWRGSGRMEVTSLRAHGLNIQQMIQQAIARGNGNIQAQERYERYTEMQQVSALAQLNAGDLRMTAIKGSSPLMQVTGSSRLDLPGQRCDINLNVRVLQGWRGDARLIEVLQNSEIPLRVYGPWNNLSYQLQVDQLLRKRLQDEVKKRLNDWADKNQQQQKGKDLKQLLERL</sequence>
<dbReference type="AlphaFoldDB" id="A0A5J5G0A5"/>
<keyword evidence="4" id="KW-1185">Reference proteome</keyword>
<dbReference type="RefSeq" id="WP_150435066.1">
    <property type="nucleotide sequence ID" value="NZ_VYKJ01000005.1"/>
</dbReference>
<name>A0A5J5G0A5_9GAMM</name>
<dbReference type="Pfam" id="PF05170">
    <property type="entry name" value="AsmA"/>
    <property type="match status" value="2"/>
</dbReference>
<dbReference type="EMBL" id="VYKJ01000005">
    <property type="protein sequence ID" value="KAA8999865.1"/>
    <property type="molecule type" value="Genomic_DNA"/>
</dbReference>
<evidence type="ECO:0000313" key="4">
    <source>
        <dbReference type="Proteomes" id="UP000335415"/>
    </source>
</evidence>
<evidence type="ECO:0000313" key="3">
    <source>
        <dbReference type="EMBL" id="KAA8999865.1"/>
    </source>
</evidence>
<protein>
    <submittedName>
        <fullName evidence="3">Outer membrane assembly protein AsmA</fullName>
    </submittedName>
</protein>
<dbReference type="NCBIfam" id="NF008091">
    <property type="entry name" value="PRK10833.1"/>
    <property type="match status" value="1"/>
</dbReference>
<dbReference type="GO" id="GO:0090313">
    <property type="term" value="P:regulation of protein targeting to membrane"/>
    <property type="evidence" value="ECO:0007669"/>
    <property type="project" value="TreeGrafter"/>
</dbReference>
<dbReference type="PANTHER" id="PTHR30441">
    <property type="entry name" value="DUF748 DOMAIN-CONTAINING PROTEIN"/>
    <property type="match status" value="1"/>
</dbReference>
<feature type="region of interest" description="Disordered" evidence="1">
    <location>
        <begin position="301"/>
        <end position="322"/>
    </location>
</feature>
<feature type="region of interest" description="Disordered" evidence="1">
    <location>
        <begin position="116"/>
        <end position="138"/>
    </location>
</feature>
<proteinExistence type="predicted"/>